<accession>A0ABM9FWV2</accession>
<proteinExistence type="predicted"/>
<name>A0ABM9FWV2_9BACL</name>
<comment type="caution">
    <text evidence="2">The sequence shown here is derived from an EMBL/GenBank/DDBJ whole genome shotgun (WGS) entry which is preliminary data.</text>
</comment>
<keyword evidence="1" id="KW-0472">Membrane</keyword>
<protein>
    <recommendedName>
        <fullName evidence="4">DUF4179 domain-containing protein</fullName>
    </recommendedName>
</protein>
<dbReference type="Proteomes" id="UP001154322">
    <property type="component" value="Unassembled WGS sequence"/>
</dbReference>
<sequence>MKEERPMRHLQTLPKKLDLNRVEQMIRETETPEYSFSKLIISRIDVQRKRSGKLGIIRRTGIAAASAAILAAGLLVSGYLSPVMAETMRKIPLINHIIMFANELGSQTAGNGAGPEHVILDNDGKVAFLSHDLSYKEIEDEDFRSQLAAAWDEVFPNDSDKPENVNIWYFEHYSVLRAGNETKTIYIVNGKLDYAVQRIKENDVPDSIKKTADRLFGKIGNFKNSTRTEMTLKPKQKPVYNFVYKTDDGEVWVDVEKDTNRITRVFADPLSDQLYKLTSKEEDRSIAEKTKAHEMKKLLKTAVEQANEWMNLDLSGYNAVRHSVRDDTLIFTKEGAPSVTGMFNSKGTFYYFMIQ</sequence>
<evidence type="ECO:0000313" key="2">
    <source>
        <dbReference type="EMBL" id="CAH8243661.1"/>
    </source>
</evidence>
<keyword evidence="1" id="KW-1133">Transmembrane helix</keyword>
<evidence type="ECO:0000256" key="1">
    <source>
        <dbReference type="SAM" id="Phobius"/>
    </source>
</evidence>
<evidence type="ECO:0000313" key="3">
    <source>
        <dbReference type="Proteomes" id="UP001154322"/>
    </source>
</evidence>
<keyword evidence="1" id="KW-0812">Transmembrane</keyword>
<gene>
    <name evidence="2" type="ORF">WJ0W_000901</name>
</gene>
<feature type="transmembrane region" description="Helical" evidence="1">
    <location>
        <begin position="56"/>
        <end position="80"/>
    </location>
</feature>
<dbReference type="RefSeq" id="WP_213426705.1">
    <property type="nucleotide sequence ID" value="NZ_AP031286.1"/>
</dbReference>
<reference evidence="2" key="1">
    <citation type="submission" date="2022-06" db="EMBL/GenBank/DDBJ databases">
        <authorList>
            <person name="Dietemann V."/>
            <person name="Ory F."/>
            <person name="Dainat B."/>
            <person name="Oberhansli S."/>
        </authorList>
    </citation>
    <scope>NUCLEOTIDE SEQUENCE</scope>
    <source>
        <strain evidence="2">Ena-SAMPLE-TAB-26-04-2022-14:26:32:270-5432</strain>
    </source>
</reference>
<evidence type="ECO:0008006" key="4">
    <source>
        <dbReference type="Google" id="ProtNLM"/>
    </source>
</evidence>
<keyword evidence="3" id="KW-1185">Reference proteome</keyword>
<dbReference type="EMBL" id="CALYLO010000001">
    <property type="protein sequence ID" value="CAH8243661.1"/>
    <property type="molecule type" value="Genomic_DNA"/>
</dbReference>
<organism evidence="2 3">
    <name type="scientific">Paenibacillus melissococcoides</name>
    <dbReference type="NCBI Taxonomy" id="2912268"/>
    <lineage>
        <taxon>Bacteria</taxon>
        <taxon>Bacillati</taxon>
        <taxon>Bacillota</taxon>
        <taxon>Bacilli</taxon>
        <taxon>Bacillales</taxon>
        <taxon>Paenibacillaceae</taxon>
        <taxon>Paenibacillus</taxon>
    </lineage>
</organism>